<keyword evidence="4" id="KW-1185">Reference proteome</keyword>
<gene>
    <name evidence="3" type="ORF">QO002_003376</name>
</gene>
<dbReference type="Pfam" id="PF13767">
    <property type="entry name" value="DUF4168"/>
    <property type="match status" value="1"/>
</dbReference>
<comment type="caution">
    <text evidence="3">The sequence shown here is derived from an EMBL/GenBank/DDBJ whole genome shotgun (WGS) entry which is preliminary data.</text>
</comment>
<keyword evidence="1" id="KW-0732">Signal</keyword>
<evidence type="ECO:0000256" key="1">
    <source>
        <dbReference type="SAM" id="SignalP"/>
    </source>
</evidence>
<feature type="signal peptide" evidence="1">
    <location>
        <begin position="1"/>
        <end position="25"/>
    </location>
</feature>
<protein>
    <recommendedName>
        <fullName evidence="2">DUF4168 domain-containing protein</fullName>
    </recommendedName>
</protein>
<sequence length="138" mass="14640">MAHMPIAALTAAAWSLIVVSTPAFAQGAAEPQATSPQTTPQIQTGAPAAISDQKLEAFAVAYLKVDSVRQTYAAKIGAEKNATSRQKLQNEANKQMIDAVQNSPGMSVEEYKTIVSTAQTNPEVARKVQEKLKTSPAK</sequence>
<reference evidence="3 4" key="1">
    <citation type="submission" date="2023-07" db="EMBL/GenBank/DDBJ databases">
        <title>Genomic Encyclopedia of Type Strains, Phase IV (KMG-IV): sequencing the most valuable type-strain genomes for metagenomic binning, comparative biology and taxonomic classification.</title>
        <authorList>
            <person name="Goeker M."/>
        </authorList>
    </citation>
    <scope>NUCLEOTIDE SEQUENCE [LARGE SCALE GENOMIC DNA]</scope>
    <source>
        <strain evidence="3 4">DSM 1112</strain>
    </source>
</reference>
<organism evidence="3 4">
    <name type="scientific">Pararhizobium capsulatum DSM 1112</name>
    <dbReference type="NCBI Taxonomy" id="1121113"/>
    <lineage>
        <taxon>Bacteria</taxon>
        <taxon>Pseudomonadati</taxon>
        <taxon>Pseudomonadota</taxon>
        <taxon>Alphaproteobacteria</taxon>
        <taxon>Hyphomicrobiales</taxon>
        <taxon>Rhizobiaceae</taxon>
        <taxon>Rhizobium/Agrobacterium group</taxon>
        <taxon>Pararhizobium</taxon>
    </lineage>
</organism>
<proteinExistence type="predicted"/>
<dbReference type="Proteomes" id="UP001230207">
    <property type="component" value="Unassembled WGS sequence"/>
</dbReference>
<dbReference type="RefSeq" id="WP_307231676.1">
    <property type="nucleotide sequence ID" value="NZ_JAUSVF010000001.1"/>
</dbReference>
<name>A0ABU0BSM2_9HYPH</name>
<dbReference type="EMBL" id="JAUSVF010000001">
    <property type="protein sequence ID" value="MDQ0321238.1"/>
    <property type="molecule type" value="Genomic_DNA"/>
</dbReference>
<accession>A0ABU0BSM2</accession>
<evidence type="ECO:0000259" key="2">
    <source>
        <dbReference type="Pfam" id="PF13767"/>
    </source>
</evidence>
<evidence type="ECO:0000313" key="4">
    <source>
        <dbReference type="Proteomes" id="UP001230207"/>
    </source>
</evidence>
<dbReference type="InterPro" id="IPR025433">
    <property type="entry name" value="DUF4168"/>
</dbReference>
<feature type="chain" id="PRO_5045802756" description="DUF4168 domain-containing protein" evidence="1">
    <location>
        <begin position="26"/>
        <end position="138"/>
    </location>
</feature>
<feature type="domain" description="DUF4168" evidence="2">
    <location>
        <begin position="51"/>
        <end position="128"/>
    </location>
</feature>
<evidence type="ECO:0000313" key="3">
    <source>
        <dbReference type="EMBL" id="MDQ0321238.1"/>
    </source>
</evidence>